<proteinExistence type="predicted"/>
<dbReference type="Proteomes" id="UP000002675">
    <property type="component" value="Chromosome I"/>
</dbReference>
<dbReference type="AlphaFoldDB" id="Q7MLA1"/>
<reference evidence="1 2" key="1">
    <citation type="journal article" date="2003" name="Genome Res.">
        <title>Comparative genome analysis of Vibrio vulnificus, a marine pathogen.</title>
        <authorList>
            <person name="Chen C.Y."/>
            <person name="Wu K.M."/>
            <person name="Chang Y.C."/>
            <person name="Chang C.H."/>
            <person name="Tsai H.C."/>
            <person name="Liao T.L."/>
            <person name="Liu Y.M."/>
            <person name="Chen H.J."/>
            <person name="Shen A.B."/>
            <person name="Li J.C."/>
            <person name="Su T.L."/>
            <person name="Shao C.P."/>
            <person name="Lee C.T."/>
            <person name="Hor L.I."/>
            <person name="Tsai S.F."/>
        </authorList>
    </citation>
    <scope>NUCLEOTIDE SEQUENCE [LARGE SCALE GENOMIC DNA]</scope>
    <source>
        <strain evidence="1 2">YJ016</strain>
    </source>
</reference>
<organism evidence="1 2">
    <name type="scientific">Vibrio vulnificus (strain YJ016)</name>
    <dbReference type="NCBI Taxonomy" id="196600"/>
    <lineage>
        <taxon>Bacteria</taxon>
        <taxon>Pseudomonadati</taxon>
        <taxon>Pseudomonadota</taxon>
        <taxon>Gammaproteobacteria</taxon>
        <taxon>Vibrionales</taxon>
        <taxon>Vibrionaceae</taxon>
        <taxon>Vibrio</taxon>
    </lineage>
</organism>
<name>Q7MLA1_VIBVY</name>
<gene>
    <name evidence="1" type="ordered locus">VV1526</name>
</gene>
<evidence type="ECO:0000313" key="2">
    <source>
        <dbReference type="Proteomes" id="UP000002675"/>
    </source>
</evidence>
<dbReference type="EMBL" id="BA000037">
    <property type="protein sequence ID" value="BAC94290.1"/>
    <property type="molecule type" value="Genomic_DNA"/>
</dbReference>
<accession>Q7MLA1</accession>
<sequence>MANMRVLSLFIVIQPNALGCILVFTPPHITTSAYWFFAKVSVNFMNKIDFMTVIFFNCLLETIR</sequence>
<dbReference type="KEGG" id="vvy:VV1526"/>
<protein>
    <submittedName>
        <fullName evidence="1">Uncharacterized protein</fullName>
    </submittedName>
</protein>
<evidence type="ECO:0000313" key="1">
    <source>
        <dbReference type="EMBL" id="BAC94290.1"/>
    </source>
</evidence>
<dbReference type="HOGENOM" id="CLU_2866685_0_0_6"/>